<evidence type="ECO:0000256" key="1">
    <source>
        <dbReference type="SAM" id="SignalP"/>
    </source>
</evidence>
<reference evidence="2" key="1">
    <citation type="submission" date="2024-07" db="EMBL/GenBank/DDBJ databases">
        <title>Complete genome sequence of Prevotella sp. YM-2024 GTC17254.</title>
        <authorList>
            <person name="Hayashi M."/>
            <person name="Muto Y."/>
            <person name="Tanaka K."/>
            <person name="Niwa H."/>
        </authorList>
    </citation>
    <scope>NUCLEOTIDE SEQUENCE</scope>
    <source>
        <strain evidence="2">GTC17254</strain>
    </source>
</reference>
<keyword evidence="1" id="KW-0732">Signal</keyword>
<proteinExistence type="predicted"/>
<gene>
    <name evidence="2" type="ORF">GTC17254_09120</name>
</gene>
<evidence type="ECO:0008006" key="3">
    <source>
        <dbReference type="Google" id="ProtNLM"/>
    </source>
</evidence>
<organism evidence="2">
    <name type="scientific">Prevotella sp. GTC17254</name>
    <dbReference type="NCBI Taxonomy" id="3236794"/>
    <lineage>
        <taxon>Bacteria</taxon>
        <taxon>Pseudomonadati</taxon>
        <taxon>Bacteroidota</taxon>
        <taxon>Bacteroidia</taxon>
        <taxon>Bacteroidales</taxon>
        <taxon>Prevotellaceae</taxon>
        <taxon>Prevotella</taxon>
    </lineage>
</organism>
<feature type="chain" id="PRO_5044281472" description="Outer membrane protein beta-barrel domain-containing protein" evidence="1">
    <location>
        <begin position="26"/>
        <end position="171"/>
    </location>
</feature>
<evidence type="ECO:0000313" key="2">
    <source>
        <dbReference type="EMBL" id="BFO73315.1"/>
    </source>
</evidence>
<protein>
    <recommendedName>
        <fullName evidence="3">Outer membrane protein beta-barrel domain-containing protein</fullName>
    </recommendedName>
</protein>
<dbReference type="Pfam" id="PF20351">
    <property type="entry name" value="DUF6646"/>
    <property type="match status" value="1"/>
</dbReference>
<accession>A0AB33IUE6</accession>
<dbReference type="EMBL" id="AP035786">
    <property type="protein sequence ID" value="BFO73315.1"/>
    <property type="molecule type" value="Genomic_DNA"/>
</dbReference>
<name>A0AB33IUE6_9BACT</name>
<sequence length="171" mass="19153">MKRWYQYIALVIWACGMSCSASAQAYDGDLDRKISAGYLHVGGRSGVELRYDLGMNDWLSVGMKGTMLFIGKSHSDAEPDFMDGVDLSLPIDVHWDDALKLPSQLDFYTGVGVGFHVLDVHSGLRYSFSETFGVYAQAQYNVFRMLEHARDFPSLYLHKAQLSVGLIINLD</sequence>
<dbReference type="AlphaFoldDB" id="A0AB33IUE6"/>
<feature type="signal peptide" evidence="1">
    <location>
        <begin position="1"/>
        <end position="25"/>
    </location>
</feature>
<dbReference type="InterPro" id="IPR046588">
    <property type="entry name" value="DUF6646"/>
</dbReference>